<protein>
    <submittedName>
        <fullName evidence="1">Uncharacterized protein</fullName>
    </submittedName>
</protein>
<sequence>MSRFYKGQFVIYDNTQGYVNFISEQYITICIKEYAKPPEEAEFARSTVRQVCICVPPERWDYVLETQQEVSNKFSTENAEIVENIK</sequence>
<organism evidence="1 2">
    <name type="scientific">Synechococcus phage S-IOM18</name>
    <dbReference type="NCBI Taxonomy" id="754039"/>
    <lineage>
        <taxon>Viruses</taxon>
        <taxon>Duplodnaviria</taxon>
        <taxon>Heunggongvirae</taxon>
        <taxon>Uroviricota</taxon>
        <taxon>Caudoviricetes</taxon>
        <taxon>Pantevenvirales</taxon>
        <taxon>Kyanoviridae</taxon>
        <taxon>Tefnutvirus</taxon>
        <taxon>Tefnutvirus siom18</taxon>
    </lineage>
</organism>
<evidence type="ECO:0000313" key="1">
    <source>
        <dbReference type="EMBL" id="AGN33566.1"/>
    </source>
</evidence>
<dbReference type="Proteomes" id="UP000204294">
    <property type="component" value="Segment"/>
</dbReference>
<dbReference type="OrthoDB" id="26537at10239"/>
<evidence type="ECO:0000313" key="2">
    <source>
        <dbReference type="Proteomes" id="UP000204294"/>
    </source>
</evidence>
<dbReference type="RefSeq" id="YP_008126380.1">
    <property type="nucleotide sequence ID" value="NC_021536.1"/>
</dbReference>
<reference evidence="1 2" key="1">
    <citation type="submission" date="2010-09" db="EMBL/GenBank/DDBJ databases">
        <title>The Genome Sequence of Synechococcus phage S-IOM18.</title>
        <authorList>
            <consortium name="The Broad Institute Genome Sequencing Platform"/>
            <person name="Henn M.R."/>
            <person name="Clokie M."/>
            <person name="Levin J."/>
            <person name="Malboeuf C."/>
            <person name="Casali M."/>
            <person name="Russ C."/>
            <person name="Lennon N."/>
            <person name="Chapman S.B."/>
            <person name="Erlich R."/>
            <person name="Young S.K."/>
            <person name="Yandava C."/>
            <person name="Zeng Q."/>
            <person name="Fitzgerald M.F."/>
            <person name="Alvarado L."/>
            <person name="Anderson S."/>
            <person name="Berlin A."/>
            <person name="Chen Z."/>
            <person name="Freedman E."/>
            <person name="Gellesch M."/>
            <person name="Goldberg J."/>
            <person name="Green L."/>
            <person name="Griggs A."/>
            <person name="Gujja S."/>
            <person name="Heilman E.R."/>
            <person name="Heiman D."/>
            <person name="Hollinger A."/>
            <person name="Howarth C."/>
            <person name="Larson L."/>
            <person name="Mehta T."/>
            <person name="Neiman D."/>
            <person name="Pearson M."/>
            <person name="Roberts A."/>
            <person name="Ryan E."/>
            <person name="Saif S."/>
            <person name="Shea T."/>
            <person name="Shenoy N."/>
            <person name="Sisk P."/>
            <person name="Stolte C."/>
            <person name="Sykes S."/>
            <person name="White J."/>
            <person name="Haas B."/>
            <person name="Nusbaum C."/>
            <person name="Birren B."/>
        </authorList>
    </citation>
    <scope>NUCLEOTIDE SEQUENCE [LARGE SCALE GENOMIC DNA]</scope>
    <source>
        <strain evidence="1 2">S-IOM18</strain>
    </source>
</reference>
<keyword evidence="2" id="KW-1185">Reference proteome</keyword>
<name>R9TLU9_9CAUD</name>
<dbReference type="GeneID" id="16045499"/>
<gene>
    <name evidence="1" type="ORF">SWYG_00054</name>
</gene>
<dbReference type="KEGG" id="vg:16045499"/>
<dbReference type="EMBL" id="HQ317383">
    <property type="protein sequence ID" value="AGN33566.1"/>
    <property type="molecule type" value="Genomic_DNA"/>
</dbReference>
<accession>R9TLU9</accession>
<proteinExistence type="predicted"/>